<dbReference type="PRINTS" id="PR00081">
    <property type="entry name" value="GDHRDH"/>
</dbReference>
<dbReference type="Pfam" id="PF02810">
    <property type="entry name" value="SEC-C"/>
    <property type="match status" value="1"/>
</dbReference>
<protein>
    <submittedName>
        <fullName evidence="5">SDR family NAD(P)-dependent oxidoreductase</fullName>
    </submittedName>
</protein>
<dbReference type="Pfam" id="PF00106">
    <property type="entry name" value="adh_short"/>
    <property type="match status" value="1"/>
</dbReference>
<dbReference type="RefSeq" id="WP_112985490.1">
    <property type="nucleotide sequence ID" value="NZ_CP098808.1"/>
</dbReference>
<dbReference type="EMBL" id="CP098808">
    <property type="protein sequence ID" value="USJ25838.1"/>
    <property type="molecule type" value="Genomic_DNA"/>
</dbReference>
<feature type="transmembrane region" description="Helical" evidence="4">
    <location>
        <begin position="236"/>
        <end position="257"/>
    </location>
</feature>
<dbReference type="Gene3D" id="3.40.50.720">
    <property type="entry name" value="NAD(P)-binding Rossmann-like Domain"/>
    <property type="match status" value="1"/>
</dbReference>
<evidence type="ECO:0000256" key="4">
    <source>
        <dbReference type="SAM" id="Phobius"/>
    </source>
</evidence>
<evidence type="ECO:0000256" key="3">
    <source>
        <dbReference type="RuleBase" id="RU000363"/>
    </source>
</evidence>
<evidence type="ECO:0000313" key="5">
    <source>
        <dbReference type="EMBL" id="USJ25838.1"/>
    </source>
</evidence>
<dbReference type="InterPro" id="IPR004027">
    <property type="entry name" value="SEC_C_motif"/>
</dbReference>
<dbReference type="Gene3D" id="3.10.450.50">
    <property type="match status" value="1"/>
</dbReference>
<keyword evidence="4" id="KW-0472">Membrane</keyword>
<dbReference type="SUPFAM" id="SSF103642">
    <property type="entry name" value="Sec-C motif"/>
    <property type="match status" value="1"/>
</dbReference>
<dbReference type="PIRSF" id="PIRSF000126">
    <property type="entry name" value="11-beta-HSD1"/>
    <property type="match status" value="1"/>
</dbReference>
<geneLocation type="plasmid" evidence="5 6">
    <name>pA</name>
</geneLocation>
<dbReference type="PANTHER" id="PTHR44196">
    <property type="entry name" value="DEHYDROGENASE/REDUCTASE SDR FAMILY MEMBER 7B"/>
    <property type="match status" value="1"/>
</dbReference>
<keyword evidence="4" id="KW-1133">Transmembrane helix</keyword>
<dbReference type="CDD" id="cd05233">
    <property type="entry name" value="SDR_c"/>
    <property type="match status" value="1"/>
</dbReference>
<organism evidence="5 6">
    <name type="scientific">Ensifer adhaerens</name>
    <name type="common">Sinorhizobium morelense</name>
    <dbReference type="NCBI Taxonomy" id="106592"/>
    <lineage>
        <taxon>Bacteria</taxon>
        <taxon>Pseudomonadati</taxon>
        <taxon>Pseudomonadota</taxon>
        <taxon>Alphaproteobacteria</taxon>
        <taxon>Hyphomicrobiales</taxon>
        <taxon>Rhizobiaceae</taxon>
        <taxon>Sinorhizobium/Ensifer group</taxon>
        <taxon>Ensifer</taxon>
    </lineage>
</organism>
<keyword evidence="2" id="KW-0560">Oxidoreductase</keyword>
<name>A0A9Q9DBN0_ENSAD</name>
<gene>
    <name evidence="5" type="ORF">NE863_25580</name>
</gene>
<dbReference type="AlphaFoldDB" id="A0A9Q9DBN0"/>
<proteinExistence type="inferred from homology"/>
<dbReference type="PRINTS" id="PR00080">
    <property type="entry name" value="SDRFAMILY"/>
</dbReference>
<comment type="similarity">
    <text evidence="1 3">Belongs to the short-chain dehydrogenases/reductases (SDR) family.</text>
</comment>
<dbReference type="SUPFAM" id="SSF51735">
    <property type="entry name" value="NAD(P)-binding Rossmann-fold domains"/>
    <property type="match status" value="1"/>
</dbReference>
<accession>A0A9Q9DBN0</accession>
<evidence type="ECO:0000256" key="1">
    <source>
        <dbReference type="ARBA" id="ARBA00006484"/>
    </source>
</evidence>
<dbReference type="InterPro" id="IPR036291">
    <property type="entry name" value="NAD(P)-bd_dom_sf"/>
</dbReference>
<evidence type="ECO:0000256" key="2">
    <source>
        <dbReference type="ARBA" id="ARBA00023002"/>
    </source>
</evidence>
<dbReference type="InterPro" id="IPR002347">
    <property type="entry name" value="SDR_fam"/>
</dbReference>
<keyword evidence="4" id="KW-0812">Transmembrane</keyword>
<sequence length="292" mass="30331">MTSQQSPRPAIVVVGASRGIGRAIAELAARDGAPVVLVARSIESLHVVQAAIEQAGGEAFSLPVDLAAPDATRILDEFLSREGLVCDVLVNSAGYGLRGAATALPIADQIGIIDVNVRALAALTLHLLPGMVARGRGGVINLASVASFTPGPYMAMYYGSKAFVRSFSEALYQETRRTGVTVTCVAPGPVSTEFLEKSGANRAALFKALPKATPEYVAKCAWRGFKARRRLVIPGISARLAILMAGLLPSAALLPLVGRLQLRGNDPCPCGSGKQLKHCCRAGHAKGGTAPA</sequence>
<reference evidence="5" key="1">
    <citation type="submission" date="2022-06" db="EMBL/GenBank/DDBJ databases">
        <title>Physiological and biochemical characterization and genomic elucidation of a strain of the genus Ensifer adhaerens M8 that combines arsenic oxidation and chromium reduction.</title>
        <authorList>
            <person name="Li X."/>
            <person name="Yu c."/>
        </authorList>
    </citation>
    <scope>NUCLEOTIDE SEQUENCE</scope>
    <source>
        <strain evidence="5">M8</strain>
        <plasmid evidence="5">pA</plasmid>
    </source>
</reference>
<dbReference type="PANTHER" id="PTHR44196:SF2">
    <property type="entry name" value="SHORT-CHAIN DEHYDROGENASE-RELATED"/>
    <property type="match status" value="1"/>
</dbReference>
<dbReference type="GO" id="GO:0016020">
    <property type="term" value="C:membrane"/>
    <property type="evidence" value="ECO:0007669"/>
    <property type="project" value="TreeGrafter"/>
</dbReference>
<keyword evidence="5" id="KW-0614">Plasmid</keyword>
<dbReference type="GO" id="GO:0016491">
    <property type="term" value="F:oxidoreductase activity"/>
    <property type="evidence" value="ECO:0007669"/>
    <property type="project" value="UniProtKB-KW"/>
</dbReference>
<evidence type="ECO:0000313" key="6">
    <source>
        <dbReference type="Proteomes" id="UP001055460"/>
    </source>
</evidence>
<dbReference type="Proteomes" id="UP001055460">
    <property type="component" value="Plasmid pA"/>
</dbReference>